<name>A0A9Q1QJR2_9CARY</name>
<keyword evidence="3" id="KW-1185">Reference proteome</keyword>
<proteinExistence type="predicted"/>
<protein>
    <submittedName>
        <fullName evidence="2">Uncharacterized protein</fullName>
    </submittedName>
</protein>
<sequence>MSSQWRICLVATTHIDFRLLNGGLRYSRGVRVHLSVPHSAKLMLRESECTCSDCNMTYHCDCQLEAKIVEHHDNYRRRYACCPKQDEYACGYFEEVDLQYHNRAMEVIDDLVADIREARDIEEEDRAVEDGMRVELHELKGVVGVAFAAIVVLVAALLVMWSL</sequence>
<feature type="transmembrane region" description="Helical" evidence="1">
    <location>
        <begin position="142"/>
        <end position="161"/>
    </location>
</feature>
<dbReference type="AlphaFoldDB" id="A0A9Q1QJR2"/>
<evidence type="ECO:0000256" key="1">
    <source>
        <dbReference type="SAM" id="Phobius"/>
    </source>
</evidence>
<dbReference type="EMBL" id="JAKOGI010000136">
    <property type="protein sequence ID" value="KAJ8442695.1"/>
    <property type="molecule type" value="Genomic_DNA"/>
</dbReference>
<gene>
    <name evidence="2" type="ORF">Cgig2_001788</name>
</gene>
<keyword evidence="1" id="KW-0472">Membrane</keyword>
<comment type="caution">
    <text evidence="2">The sequence shown here is derived from an EMBL/GenBank/DDBJ whole genome shotgun (WGS) entry which is preliminary data.</text>
</comment>
<keyword evidence="1" id="KW-1133">Transmembrane helix</keyword>
<evidence type="ECO:0000313" key="3">
    <source>
        <dbReference type="Proteomes" id="UP001153076"/>
    </source>
</evidence>
<accession>A0A9Q1QJR2</accession>
<evidence type="ECO:0000313" key="2">
    <source>
        <dbReference type="EMBL" id="KAJ8442695.1"/>
    </source>
</evidence>
<keyword evidence="1" id="KW-0812">Transmembrane</keyword>
<reference evidence="2" key="1">
    <citation type="submission" date="2022-04" db="EMBL/GenBank/DDBJ databases">
        <title>Carnegiea gigantea Genome sequencing and assembly v2.</title>
        <authorList>
            <person name="Copetti D."/>
            <person name="Sanderson M.J."/>
            <person name="Burquez A."/>
            <person name="Wojciechowski M.F."/>
        </authorList>
    </citation>
    <scope>NUCLEOTIDE SEQUENCE</scope>
    <source>
        <strain evidence="2">SGP5-SGP5p</strain>
        <tissue evidence="2">Aerial part</tissue>
    </source>
</reference>
<dbReference type="Proteomes" id="UP001153076">
    <property type="component" value="Unassembled WGS sequence"/>
</dbReference>
<organism evidence="2 3">
    <name type="scientific">Carnegiea gigantea</name>
    <dbReference type="NCBI Taxonomy" id="171969"/>
    <lineage>
        <taxon>Eukaryota</taxon>
        <taxon>Viridiplantae</taxon>
        <taxon>Streptophyta</taxon>
        <taxon>Embryophyta</taxon>
        <taxon>Tracheophyta</taxon>
        <taxon>Spermatophyta</taxon>
        <taxon>Magnoliopsida</taxon>
        <taxon>eudicotyledons</taxon>
        <taxon>Gunneridae</taxon>
        <taxon>Pentapetalae</taxon>
        <taxon>Caryophyllales</taxon>
        <taxon>Cactineae</taxon>
        <taxon>Cactaceae</taxon>
        <taxon>Cactoideae</taxon>
        <taxon>Echinocereeae</taxon>
        <taxon>Carnegiea</taxon>
    </lineage>
</organism>